<dbReference type="EMBL" id="JAUSRA010000001">
    <property type="protein sequence ID" value="MDP9791935.1"/>
    <property type="molecule type" value="Genomic_DNA"/>
</dbReference>
<feature type="domain" description="LamG-like jellyroll fold" evidence="5">
    <location>
        <begin position="1040"/>
        <end position="1197"/>
    </location>
</feature>
<keyword evidence="2" id="KW-1015">Disulfide bond</keyword>
<keyword evidence="1 4" id="KW-0732">Signal</keyword>
<dbReference type="PANTHER" id="PTHR46943">
    <property type="entry name" value="PENTRAXIN-RELATED PROTEIN PTX3"/>
    <property type="match status" value="1"/>
</dbReference>
<dbReference type="SMART" id="SM00560">
    <property type="entry name" value="LamGL"/>
    <property type="match status" value="2"/>
</dbReference>
<feature type="chain" id="PRO_5045370351" description="LamG-like jellyroll fold domain-containing protein" evidence="4">
    <location>
        <begin position="44"/>
        <end position="1207"/>
    </location>
</feature>
<gene>
    <name evidence="6" type="ORF">J2S43_000447</name>
</gene>
<feature type="domain" description="LamG-like jellyroll fold" evidence="5">
    <location>
        <begin position="770"/>
        <end position="911"/>
    </location>
</feature>
<evidence type="ECO:0000313" key="6">
    <source>
        <dbReference type="EMBL" id="MDP9791935.1"/>
    </source>
</evidence>
<evidence type="ECO:0000256" key="4">
    <source>
        <dbReference type="SAM" id="SignalP"/>
    </source>
</evidence>
<feature type="region of interest" description="Disordered" evidence="3">
    <location>
        <begin position="248"/>
        <end position="273"/>
    </location>
</feature>
<reference evidence="6 7" key="1">
    <citation type="submission" date="2023-07" db="EMBL/GenBank/DDBJ databases">
        <title>Sequencing the genomes of 1000 actinobacteria strains.</title>
        <authorList>
            <person name="Klenk H.-P."/>
        </authorList>
    </citation>
    <scope>NUCLEOTIDE SEQUENCE [LARGE SCALE GENOMIC DNA]</scope>
    <source>
        <strain evidence="6 7">DSM 44710</strain>
    </source>
</reference>
<keyword evidence="7" id="KW-1185">Reference proteome</keyword>
<evidence type="ECO:0000256" key="1">
    <source>
        <dbReference type="ARBA" id="ARBA00022729"/>
    </source>
</evidence>
<name>A0ABT9MKJ2_9ACTN</name>
<dbReference type="Proteomes" id="UP001240984">
    <property type="component" value="Unassembled WGS sequence"/>
</dbReference>
<evidence type="ECO:0000256" key="3">
    <source>
        <dbReference type="SAM" id="MobiDB-lite"/>
    </source>
</evidence>
<sequence>MTSPSWSHTARKRLQAHRRAAALIALSVLAGTLPALWTTTAAAAPAQATQTDEGKALADAADSGQRVEVVSERTEYSQVFADPSGKLVLESSVLPQRVRGGNGSWSDRNLNLRPASDGTLRPTASVADVRFSPGGDGPAVTTVRDGQDMHLTWPTPLPPPTIDGDAAKYVEVLPGVDLVLRATATGFTHVLVVKTPEAADAPQVRQVQFEVGGDARLVEDPDGGLRAITDTVEIASADAPIMWDSTTTPTTAARVPQVGGGAPRPSTPAGPGDTASIKDVDAQITDDGHLRLIPDTGLLDAPPAAFPLYIDPAWSAGKWTWAYATNNNSTNNVHNAWVGLNPSTGVIHRSFFVFGTGPLKGKHIESAYVQMKLEHSWACTNQPTSMWYAGALTGTPRTAWATGLKGWMATLSSHANEAGGCGTIQPDPWNNFQGTAVTSRIQATANEGAKDITIAFTAQAQNGTLEGVQDRWKRFSMNDAKLIVDYDTPPTAPTSLRPAGNGSACGTVGTLTGKFQAIPHDTDGHAQTVEWQWAEVSTTGTYTTLPAPAKTSASNGGLAQSATVTLTDGKKYAFRARSTDPAPYTITGPWSAWCEFTPDITRPAQPTITMTTPPTGPGTVAEYTITTTDTDVTKFRYGWNQTPTTEIAATTNGALKTATVKLTTPKYGLINLHAYAVDVTLNDGVLGKSEDFIVPRPRSAAAKWGLETYADIDDTAALADQQHEIAGDTPLTTTSTSWTDNARLLNGRTLTFNNTAAQAVATGLTPDTTQSYSVAAWVKLNDLNGFQSIISTDADGNQWSPFRLQLRTDGGTRWCMTVNVRIDHGAALNLCSTTPPVANQWTHLAGSWDRTEGKVRLWVNGTETSQILVGTPVTTSKPVVIGRAASAGNRADQMRGSVADAQFFDRVLVTDDFTGQLATEEDSAGIDEPGIIEPIKIAAWRFETAYWCYEEGDYQSADLSCQAPDLSPFNRRLSLTTGTSVTAGRDGGSALELNATHFTDDPSDPHYGTTTAERAYAQRNTGTAGQHETWINSPVARTDQSFTVSAWLRPDALTGANHTALALTGSLQSAVTLGIRRYTVNGATQYRWAVNTHNSDTAAAVSSGISAIDKPVDMEGVGAVWTHVTAVFDAPTKTVRLHLNGDLAASGAWPSQWPTAGPLTLGASRYADTTNPTGRWTDHWNGAIDDVSIFQGAATSSAVHALFAVGS</sequence>
<dbReference type="InterPro" id="IPR006558">
    <property type="entry name" value="LamG-like"/>
</dbReference>
<dbReference type="PANTHER" id="PTHR46943:SF1">
    <property type="entry name" value="PENTRAXIN-RELATED PROTEIN PTX3"/>
    <property type="match status" value="1"/>
</dbReference>
<protein>
    <recommendedName>
        <fullName evidence="5">LamG-like jellyroll fold domain-containing protein</fullName>
    </recommendedName>
</protein>
<accession>A0ABT9MKJ2</accession>
<proteinExistence type="predicted"/>
<dbReference type="SUPFAM" id="SSF49899">
    <property type="entry name" value="Concanavalin A-like lectins/glucanases"/>
    <property type="match status" value="2"/>
</dbReference>
<evidence type="ECO:0000256" key="2">
    <source>
        <dbReference type="ARBA" id="ARBA00023157"/>
    </source>
</evidence>
<organism evidence="6 7">
    <name type="scientific">Catenuloplanes nepalensis</name>
    <dbReference type="NCBI Taxonomy" id="587533"/>
    <lineage>
        <taxon>Bacteria</taxon>
        <taxon>Bacillati</taxon>
        <taxon>Actinomycetota</taxon>
        <taxon>Actinomycetes</taxon>
        <taxon>Micromonosporales</taxon>
        <taxon>Micromonosporaceae</taxon>
        <taxon>Catenuloplanes</taxon>
    </lineage>
</organism>
<evidence type="ECO:0000313" key="7">
    <source>
        <dbReference type="Proteomes" id="UP001240984"/>
    </source>
</evidence>
<comment type="caution">
    <text evidence="6">The sequence shown here is derived from an EMBL/GenBank/DDBJ whole genome shotgun (WGS) entry which is preliminary data.</text>
</comment>
<evidence type="ECO:0000259" key="5">
    <source>
        <dbReference type="SMART" id="SM00560"/>
    </source>
</evidence>
<dbReference type="Gene3D" id="2.60.120.200">
    <property type="match status" value="2"/>
</dbReference>
<feature type="signal peptide" evidence="4">
    <location>
        <begin position="1"/>
        <end position="43"/>
    </location>
</feature>
<dbReference type="InterPro" id="IPR042837">
    <property type="entry name" value="PTX3"/>
</dbReference>
<dbReference type="Pfam" id="PF13385">
    <property type="entry name" value="Laminin_G_3"/>
    <property type="match status" value="2"/>
</dbReference>
<dbReference type="InterPro" id="IPR013320">
    <property type="entry name" value="ConA-like_dom_sf"/>
</dbReference>